<accession>A0A1N7REG4</accession>
<gene>
    <name evidence="1" type="ORF">SAMN05421788_112223</name>
</gene>
<dbReference type="AlphaFoldDB" id="A0A1N7REG4"/>
<dbReference type="RefSeq" id="WP_096511234.1">
    <property type="nucleotide sequence ID" value="NZ_AP017422.1"/>
</dbReference>
<keyword evidence="2" id="KW-1185">Reference proteome</keyword>
<reference evidence="2" key="1">
    <citation type="submission" date="2017-01" db="EMBL/GenBank/DDBJ databases">
        <authorList>
            <person name="Varghese N."/>
            <person name="Submissions S."/>
        </authorList>
    </citation>
    <scope>NUCLEOTIDE SEQUENCE [LARGE SCALE GENOMIC DNA]</scope>
    <source>
        <strain evidence="2">DSM 21054</strain>
    </source>
</reference>
<dbReference type="EMBL" id="FTOR01000012">
    <property type="protein sequence ID" value="SIT33540.1"/>
    <property type="molecule type" value="Genomic_DNA"/>
</dbReference>
<sequence length="262" mass="30235">MANEYDKILKESVREPKLNLLKQLLGIDTKYVRAAPPRIQQTIVEREADTALEVETIDGRKFLCHIEWQSTNDKSMALRMAKYDILLMESYECEVMGIVIYVGNKAMSMRGNIQSFGLHYECPVIDIRDVPPNVFLSSKDPGELILAILTGKEPERMIREILIKLQVLTKGDQVYFKEKVRHLEVLSQLRGNELQKQVIKEEENMPITLDIRQDLRFQEGVQEGRLLDAQKMIEEGLNLPLIQRITGLEMAKLQELKKQLEA</sequence>
<evidence type="ECO:0000313" key="2">
    <source>
        <dbReference type="Proteomes" id="UP000186917"/>
    </source>
</evidence>
<evidence type="ECO:0000313" key="1">
    <source>
        <dbReference type="EMBL" id="SIT33540.1"/>
    </source>
</evidence>
<organism evidence="1 2">
    <name type="scientific">Filimonas lacunae</name>
    <dbReference type="NCBI Taxonomy" id="477680"/>
    <lineage>
        <taxon>Bacteria</taxon>
        <taxon>Pseudomonadati</taxon>
        <taxon>Bacteroidota</taxon>
        <taxon>Chitinophagia</taxon>
        <taxon>Chitinophagales</taxon>
        <taxon>Chitinophagaceae</taxon>
        <taxon>Filimonas</taxon>
    </lineage>
</organism>
<protein>
    <submittedName>
        <fullName evidence="1">Uncharacterized protein</fullName>
    </submittedName>
</protein>
<proteinExistence type="predicted"/>
<dbReference type="OrthoDB" id="640433at2"/>
<name>A0A1N7REG4_9BACT</name>
<dbReference type="Proteomes" id="UP000186917">
    <property type="component" value="Unassembled WGS sequence"/>
</dbReference>